<evidence type="ECO:0000256" key="1">
    <source>
        <dbReference type="SAM" id="MobiDB-lite"/>
    </source>
</evidence>
<evidence type="ECO:0000313" key="4">
    <source>
        <dbReference type="Proteomes" id="UP000516369"/>
    </source>
</evidence>
<keyword evidence="4" id="KW-1185">Reference proteome</keyword>
<name>A0A7H1MXE7_9PROT</name>
<feature type="domain" description="FecR protein" evidence="2">
    <location>
        <begin position="59"/>
        <end position="159"/>
    </location>
</feature>
<evidence type="ECO:0000259" key="2">
    <source>
        <dbReference type="Pfam" id="PF04773"/>
    </source>
</evidence>
<feature type="region of interest" description="Disordered" evidence="1">
    <location>
        <begin position="176"/>
        <end position="197"/>
    </location>
</feature>
<dbReference type="Proteomes" id="UP000516369">
    <property type="component" value="Chromosome"/>
</dbReference>
<dbReference type="KEGG" id="dvn:HQ394_00610"/>
<organism evidence="3 4">
    <name type="scientific">Defluviicoccus vanus</name>
    <dbReference type="NCBI Taxonomy" id="111831"/>
    <lineage>
        <taxon>Bacteria</taxon>
        <taxon>Pseudomonadati</taxon>
        <taxon>Pseudomonadota</taxon>
        <taxon>Alphaproteobacteria</taxon>
        <taxon>Rhodospirillales</taxon>
        <taxon>Rhodospirillaceae</taxon>
        <taxon>Defluviicoccus</taxon>
    </lineage>
</organism>
<feature type="region of interest" description="Disordered" evidence="1">
    <location>
        <begin position="305"/>
        <end position="332"/>
    </location>
</feature>
<feature type="region of interest" description="Disordered" evidence="1">
    <location>
        <begin position="256"/>
        <end position="277"/>
    </location>
</feature>
<dbReference type="InterPro" id="IPR006860">
    <property type="entry name" value="FecR"/>
</dbReference>
<dbReference type="Pfam" id="PF04773">
    <property type="entry name" value="FecR"/>
    <property type="match status" value="1"/>
</dbReference>
<gene>
    <name evidence="3" type="ORF">HQ394_00610</name>
</gene>
<reference evidence="3 4" key="1">
    <citation type="submission" date="2020-05" db="EMBL/GenBank/DDBJ databases">
        <title>Complete closed genome sequence of Defluviicoccus vanus.</title>
        <authorList>
            <person name="Bessarab I."/>
            <person name="Arumugam K."/>
            <person name="Maszenan A.M."/>
            <person name="Seviour R.J."/>
            <person name="Williams R.B."/>
        </authorList>
    </citation>
    <scope>NUCLEOTIDE SEQUENCE [LARGE SCALE GENOMIC DNA]</scope>
    <source>
        <strain evidence="3 4">Ben 114</strain>
    </source>
</reference>
<dbReference type="AlphaFoldDB" id="A0A7H1MXE7"/>
<feature type="compositionally biased region" description="Polar residues" evidence="1">
    <location>
        <begin position="257"/>
        <end position="267"/>
    </location>
</feature>
<proteinExistence type="predicted"/>
<dbReference type="EMBL" id="CP053923">
    <property type="protein sequence ID" value="QNT68133.1"/>
    <property type="molecule type" value="Genomic_DNA"/>
</dbReference>
<dbReference type="PANTHER" id="PTHR38731">
    <property type="entry name" value="LIPL45-RELATED LIPOPROTEIN-RELATED"/>
    <property type="match status" value="1"/>
</dbReference>
<evidence type="ECO:0000313" key="3">
    <source>
        <dbReference type="EMBL" id="QNT68133.1"/>
    </source>
</evidence>
<sequence>MMAFALAGCGEPESKGRAAHPPGIGDVAVVVRLVHGTLASHDVRRVLAVSDDVYWRELIETEQESATEVEFVDGTRLTVGPDAQVNLDEFVYGGPPGTDRMVMTMTKGMSRFVTGSMDKAAYEIRAPGAIIGVRGTEFTLMVDPKAGTTLCLVHQGEVEIRRPDGRERVIVQPGQASLASSREDLGISPAKPTPPDLMRSTEQLRTVVNEAKAAQQAASAVHLKEAANGNSVTKFASLQSSPFGRDRLQELAERLRSTGSDRASTAGTPVGEGHSGATPAVLPGNLAASIATHAAAAQSDPGSVVLNTATNGSEQPTLASNPHTLGSADVGVNGGTSTAVPIQDVKPTAGCGSADCAAVPLQSNPTIQIVSQTHLGGQ</sequence>
<dbReference type="RefSeq" id="WP_190261575.1">
    <property type="nucleotide sequence ID" value="NZ_CP053923.1"/>
</dbReference>
<protein>
    <submittedName>
        <fullName evidence="3">FecR domain-containing protein</fullName>
    </submittedName>
</protein>
<dbReference type="Gene3D" id="2.60.120.1440">
    <property type="match status" value="1"/>
</dbReference>
<accession>A0A7H1MXE7</accession>
<feature type="compositionally biased region" description="Polar residues" evidence="1">
    <location>
        <begin position="305"/>
        <end position="324"/>
    </location>
</feature>
<dbReference type="PANTHER" id="PTHR38731:SF1">
    <property type="entry name" value="FECR PROTEIN DOMAIN-CONTAINING PROTEIN"/>
    <property type="match status" value="1"/>
</dbReference>